<evidence type="ECO:0000256" key="4">
    <source>
        <dbReference type="ARBA" id="ARBA00022807"/>
    </source>
</evidence>
<evidence type="ECO:0000256" key="3">
    <source>
        <dbReference type="ARBA" id="ARBA00022801"/>
    </source>
</evidence>
<dbReference type="PANTHER" id="PTHR46468:SF1">
    <property type="entry name" value="SENTRIN-SPECIFIC PROTEASE 8"/>
    <property type="match status" value="1"/>
</dbReference>
<dbReference type="GO" id="GO:0008234">
    <property type="term" value="F:cysteine-type peptidase activity"/>
    <property type="evidence" value="ECO:0007669"/>
    <property type="project" value="UniProtKB-KW"/>
</dbReference>
<feature type="domain" description="Ubiquitin-like protease family profile" evidence="5">
    <location>
        <begin position="1"/>
        <end position="158"/>
    </location>
</feature>
<dbReference type="OrthoDB" id="5065855at2759"/>
<dbReference type="Proteomes" id="UP000187283">
    <property type="component" value="Unassembled WGS sequence"/>
</dbReference>
<dbReference type="GO" id="GO:0000338">
    <property type="term" value="P:protein deneddylation"/>
    <property type="evidence" value="ECO:0007669"/>
    <property type="project" value="TreeGrafter"/>
</dbReference>
<keyword evidence="2 6" id="KW-0645">Protease</keyword>
<keyword evidence="4" id="KW-0788">Thiol protease</keyword>
<dbReference type="STRING" id="133412.A0A1R1YC57"/>
<dbReference type="EMBL" id="LSSN01000332">
    <property type="protein sequence ID" value="OMJ24489.1"/>
    <property type="molecule type" value="Genomic_DNA"/>
</dbReference>
<evidence type="ECO:0000256" key="1">
    <source>
        <dbReference type="ARBA" id="ARBA00005234"/>
    </source>
</evidence>
<dbReference type="Pfam" id="PF02902">
    <property type="entry name" value="Peptidase_C48"/>
    <property type="match status" value="1"/>
</dbReference>
<dbReference type="Gene3D" id="3.40.395.10">
    <property type="entry name" value="Adenoviral Proteinase, Chain A"/>
    <property type="match status" value="1"/>
</dbReference>
<dbReference type="InterPro" id="IPR003653">
    <property type="entry name" value="Peptidase_C48_C"/>
</dbReference>
<dbReference type="SUPFAM" id="SSF54001">
    <property type="entry name" value="Cysteine proteinases"/>
    <property type="match status" value="1"/>
</dbReference>
<protein>
    <submittedName>
        <fullName evidence="6">NEDD8-specific protease 2</fullName>
    </submittedName>
</protein>
<evidence type="ECO:0000259" key="5">
    <source>
        <dbReference type="PROSITE" id="PS50600"/>
    </source>
</evidence>
<comment type="caution">
    <text evidence="6">The sequence shown here is derived from an EMBL/GenBank/DDBJ whole genome shotgun (WGS) entry which is preliminary data.</text>
</comment>
<organism evidence="6 7">
    <name type="scientific">Smittium culicis</name>
    <dbReference type="NCBI Taxonomy" id="133412"/>
    <lineage>
        <taxon>Eukaryota</taxon>
        <taxon>Fungi</taxon>
        <taxon>Fungi incertae sedis</taxon>
        <taxon>Zoopagomycota</taxon>
        <taxon>Kickxellomycotina</taxon>
        <taxon>Harpellomycetes</taxon>
        <taxon>Harpellales</taxon>
        <taxon>Legeriomycetaceae</taxon>
        <taxon>Smittium</taxon>
    </lineage>
</organism>
<proteinExistence type="inferred from homology"/>
<dbReference type="InterPro" id="IPR044613">
    <property type="entry name" value="Nep1/2-like"/>
</dbReference>
<sequence length="254" mass="29338">MYSSAAKTVKDGEWLLDSIIGFYFEYLSQTLNLEARKILLFQPSIAHLIAQASEIEYAKEALPPEVNDMDYLFLPTNNGDSENVNGSHWSLLVYEKSNNIFRYYDSLKKANLEPTRILVERLCILFDCEKTNLIIEKSEQQYNDSDCGVYLLLFAETLIKKLLESLEKSKKLIKINGLYDSHGSRSTKDALFSIEKFNNSENSPCSNFDKDLPDYSNNNAFDPSNENFWDLEELSYPPHLKRKEISLLIHQFSK</sequence>
<evidence type="ECO:0000313" key="6">
    <source>
        <dbReference type="EMBL" id="OMJ24489.1"/>
    </source>
</evidence>
<gene>
    <name evidence="6" type="ORF">AYI70_g1548</name>
</gene>
<dbReference type="GO" id="GO:0006508">
    <property type="term" value="P:proteolysis"/>
    <property type="evidence" value="ECO:0007669"/>
    <property type="project" value="UniProtKB-KW"/>
</dbReference>
<keyword evidence="7" id="KW-1185">Reference proteome</keyword>
<evidence type="ECO:0000256" key="2">
    <source>
        <dbReference type="ARBA" id="ARBA00022670"/>
    </source>
</evidence>
<dbReference type="AlphaFoldDB" id="A0A1R1YC57"/>
<accession>A0A1R1YC57</accession>
<dbReference type="PROSITE" id="PS50600">
    <property type="entry name" value="ULP_PROTEASE"/>
    <property type="match status" value="1"/>
</dbReference>
<name>A0A1R1YC57_9FUNG</name>
<dbReference type="GO" id="GO:0019784">
    <property type="term" value="F:deNEDDylase activity"/>
    <property type="evidence" value="ECO:0007669"/>
    <property type="project" value="InterPro"/>
</dbReference>
<evidence type="ECO:0000313" key="7">
    <source>
        <dbReference type="Proteomes" id="UP000187283"/>
    </source>
</evidence>
<dbReference type="PANTHER" id="PTHR46468">
    <property type="entry name" value="SENTRIN-SPECIFIC PROTEASE 8"/>
    <property type="match status" value="1"/>
</dbReference>
<comment type="similarity">
    <text evidence="1">Belongs to the peptidase C48 family.</text>
</comment>
<reference evidence="6 7" key="1">
    <citation type="submission" date="2017-01" db="EMBL/GenBank/DDBJ databases">
        <authorList>
            <person name="Mah S.A."/>
            <person name="Swanson W.J."/>
            <person name="Moy G.W."/>
            <person name="Vacquier V.D."/>
        </authorList>
    </citation>
    <scope>NUCLEOTIDE SEQUENCE [LARGE SCALE GENOMIC DNA]</scope>
    <source>
        <strain evidence="6 7">GSMNP</strain>
    </source>
</reference>
<dbReference type="InterPro" id="IPR038765">
    <property type="entry name" value="Papain-like_cys_pep_sf"/>
</dbReference>
<keyword evidence="3" id="KW-0378">Hydrolase</keyword>